<evidence type="ECO:0000256" key="1">
    <source>
        <dbReference type="SAM" id="MobiDB-lite"/>
    </source>
</evidence>
<reference evidence="2 3" key="1">
    <citation type="journal article" date="2021" name="Environ. Microbiol.">
        <title>Gene family expansions and transcriptome signatures uncover fungal adaptations to wood decay.</title>
        <authorList>
            <person name="Hage H."/>
            <person name="Miyauchi S."/>
            <person name="Viragh M."/>
            <person name="Drula E."/>
            <person name="Min B."/>
            <person name="Chaduli D."/>
            <person name="Navarro D."/>
            <person name="Favel A."/>
            <person name="Norest M."/>
            <person name="Lesage-Meessen L."/>
            <person name="Balint B."/>
            <person name="Merenyi Z."/>
            <person name="de Eugenio L."/>
            <person name="Morin E."/>
            <person name="Martinez A.T."/>
            <person name="Baldrian P."/>
            <person name="Stursova M."/>
            <person name="Martinez M.J."/>
            <person name="Novotny C."/>
            <person name="Magnuson J.K."/>
            <person name="Spatafora J.W."/>
            <person name="Maurice S."/>
            <person name="Pangilinan J."/>
            <person name="Andreopoulos W."/>
            <person name="LaButti K."/>
            <person name="Hundley H."/>
            <person name="Na H."/>
            <person name="Kuo A."/>
            <person name="Barry K."/>
            <person name="Lipzen A."/>
            <person name="Henrissat B."/>
            <person name="Riley R."/>
            <person name="Ahrendt S."/>
            <person name="Nagy L.G."/>
            <person name="Grigoriev I.V."/>
            <person name="Martin F."/>
            <person name="Rosso M.N."/>
        </authorList>
    </citation>
    <scope>NUCLEOTIDE SEQUENCE [LARGE SCALE GENOMIC DNA]</scope>
    <source>
        <strain evidence="2 3">CIRM-BRFM 1785</strain>
    </source>
</reference>
<keyword evidence="3" id="KW-1185">Reference proteome</keyword>
<name>A0ABQ8K5M7_9APHY</name>
<dbReference type="GeneID" id="71998277"/>
<comment type="caution">
    <text evidence="2">The sequence shown here is derived from an EMBL/GenBank/DDBJ whole genome shotgun (WGS) entry which is preliminary data.</text>
</comment>
<accession>A0ABQ8K5M7</accession>
<feature type="region of interest" description="Disordered" evidence="1">
    <location>
        <begin position="1"/>
        <end position="42"/>
    </location>
</feature>
<gene>
    <name evidence="2" type="ORF">C8Q71DRAFT_286644</name>
</gene>
<protein>
    <recommendedName>
        <fullName evidence="4">F-box domain-containing protein</fullName>
    </recommendedName>
</protein>
<proteinExistence type="predicted"/>
<evidence type="ECO:0000313" key="3">
    <source>
        <dbReference type="Proteomes" id="UP000814176"/>
    </source>
</evidence>
<dbReference type="EMBL" id="JADCUA010000024">
    <property type="protein sequence ID" value="KAH9831824.1"/>
    <property type="molecule type" value="Genomic_DNA"/>
</dbReference>
<evidence type="ECO:0008006" key="4">
    <source>
        <dbReference type="Google" id="ProtNLM"/>
    </source>
</evidence>
<dbReference type="RefSeq" id="XP_047774921.1">
    <property type="nucleotide sequence ID" value="XM_047917545.1"/>
</dbReference>
<organism evidence="2 3">
    <name type="scientific">Rhodofomes roseus</name>
    <dbReference type="NCBI Taxonomy" id="34475"/>
    <lineage>
        <taxon>Eukaryota</taxon>
        <taxon>Fungi</taxon>
        <taxon>Dikarya</taxon>
        <taxon>Basidiomycota</taxon>
        <taxon>Agaricomycotina</taxon>
        <taxon>Agaricomycetes</taxon>
        <taxon>Polyporales</taxon>
        <taxon>Rhodofomes</taxon>
    </lineage>
</organism>
<dbReference type="Proteomes" id="UP000814176">
    <property type="component" value="Unassembled WGS sequence"/>
</dbReference>
<evidence type="ECO:0000313" key="2">
    <source>
        <dbReference type="EMBL" id="KAH9831824.1"/>
    </source>
</evidence>
<sequence length="609" mass="68753">MDDPVNNIEHVGDQIADPDSIPDSDKLTGEESGEEEKGSGPASEWRWPIEILFRQPIYSSDTGPRLPQELIERICEFLWDEPVQLAVSCTRICPAWYHAARRVLRRHSITWRAREALQDYAHTLISHRNAPYRKRFRELGIYDNASKPFAHVWPMFIRGWILPGLRSVTLEDLDWSTKPPHNSFFIYLSSYTSVSSLQMYDCRFRSLPDLRRVINALPNLTSLLLRNVTLQHPLRQRLVPDYITLRARSLKLESIILHGSTPEHLDVSDVSSDYEETTALGCQALLRMVVANSSTVTRLALDLRFFTSLSALRQCLAHFCCLTSFKAQYQFTSNPSMVTFEETNPAYTENTSTHSWSTFTLMDVPDRSALQLLQLLSTPDTCSKLEEFNIYLTGRPSATLLSCTSRVLHPLGHRLRNLVWGCSVDPDVEVTPSLKGNTSLQSLRIILEDVAPSPQKIHRALTAMLSDIVSEDLQHVYIALTLAHLEVLPQNYGRTAAVVDPAESISAFHTILSREIFNGLPLRTNNRCVEVDFDVGNIQDNPAVVATIKAYIITLFAPWLERAIVILMFHSNFHSGTWETITSVPTSEDTSSDHGGEVVEESKIVGARL</sequence>